<dbReference type="Proteomes" id="UP000245410">
    <property type="component" value="Unassembled WGS sequence"/>
</dbReference>
<organism evidence="4 5">
    <name type="scientific">Micromonospora acroterricola</name>
    <dbReference type="NCBI Taxonomy" id="2202421"/>
    <lineage>
        <taxon>Bacteria</taxon>
        <taxon>Bacillati</taxon>
        <taxon>Actinomycetota</taxon>
        <taxon>Actinomycetes</taxon>
        <taxon>Micromonosporales</taxon>
        <taxon>Micromonosporaceae</taxon>
        <taxon>Micromonospora</taxon>
    </lineage>
</organism>
<feature type="transmembrane region" description="Helical" evidence="2">
    <location>
        <begin position="150"/>
        <end position="172"/>
    </location>
</feature>
<keyword evidence="2" id="KW-0812">Transmembrane</keyword>
<gene>
    <name evidence="4" type="ORF">DKT68_30270</name>
</gene>
<evidence type="ECO:0000313" key="4">
    <source>
        <dbReference type="EMBL" id="PWR04750.1"/>
    </source>
</evidence>
<feature type="transmembrane region" description="Helical" evidence="2">
    <location>
        <begin position="108"/>
        <end position="130"/>
    </location>
</feature>
<feature type="transmembrane region" description="Helical" evidence="2">
    <location>
        <begin position="74"/>
        <end position="96"/>
    </location>
</feature>
<reference evidence="4 5" key="1">
    <citation type="submission" date="2018-05" db="EMBL/GenBank/DDBJ databases">
        <title>Micromonospora atacamensis sp. nov., a novel actinobacteria isolated from high altitude Atacama Desert soil.</title>
        <authorList>
            <person name="Carro L."/>
            <person name="Golinska P."/>
            <person name="Klenk H.-P."/>
            <person name="Goodfellow M."/>
        </authorList>
    </citation>
    <scope>NUCLEOTIDE SEQUENCE [LARGE SCALE GENOMIC DNA]</scope>
    <source>
        <strain evidence="4 5">5R2A7</strain>
    </source>
</reference>
<accession>A0A317CRH7</accession>
<name>A0A317CRH7_9ACTN</name>
<evidence type="ECO:0000259" key="3">
    <source>
        <dbReference type="Pfam" id="PF07331"/>
    </source>
</evidence>
<dbReference type="InterPro" id="IPR009936">
    <property type="entry name" value="DUF1468"/>
</dbReference>
<dbReference type="OrthoDB" id="5186924at2"/>
<dbReference type="AlphaFoldDB" id="A0A317CRH7"/>
<keyword evidence="2" id="KW-1133">Transmembrane helix</keyword>
<feature type="domain" description="DUF1468" evidence="3">
    <location>
        <begin position="43"/>
        <end position="177"/>
    </location>
</feature>
<evidence type="ECO:0000256" key="1">
    <source>
        <dbReference type="SAM" id="MobiDB-lite"/>
    </source>
</evidence>
<dbReference type="EMBL" id="QGKR01000364">
    <property type="protein sequence ID" value="PWR04750.1"/>
    <property type="molecule type" value="Genomic_DNA"/>
</dbReference>
<keyword evidence="2" id="KW-0472">Membrane</keyword>
<sequence length="185" mass="19146">MTRPRRRTGPSSRSSSAPGGRSSLTPGSRSPEVERRRSFPDVLAGGIFVGVGVAFVVGSLGYELGTPTRMGPGAFPLLVGATMAVLGLAIVIKGLIAGEVVSFGPIPWRAVALIVVAVLFFGFTVRRLGFVPTSAVTALLTTLASPRVRLLTAVAVAAGLTVASTLIFVVGLQLRIPLWGPWLGL</sequence>
<keyword evidence="5" id="KW-1185">Reference proteome</keyword>
<protein>
    <recommendedName>
        <fullName evidence="3">DUF1468 domain-containing protein</fullName>
    </recommendedName>
</protein>
<feature type="compositionally biased region" description="Low complexity" evidence="1">
    <location>
        <begin position="9"/>
        <end position="23"/>
    </location>
</feature>
<proteinExistence type="predicted"/>
<feature type="transmembrane region" description="Helical" evidence="2">
    <location>
        <begin position="42"/>
        <end position="62"/>
    </location>
</feature>
<evidence type="ECO:0000256" key="2">
    <source>
        <dbReference type="SAM" id="Phobius"/>
    </source>
</evidence>
<feature type="region of interest" description="Disordered" evidence="1">
    <location>
        <begin position="1"/>
        <end position="35"/>
    </location>
</feature>
<comment type="caution">
    <text evidence="4">The sequence shown here is derived from an EMBL/GenBank/DDBJ whole genome shotgun (WGS) entry which is preliminary data.</text>
</comment>
<evidence type="ECO:0000313" key="5">
    <source>
        <dbReference type="Proteomes" id="UP000245410"/>
    </source>
</evidence>
<dbReference type="Pfam" id="PF07331">
    <property type="entry name" value="TctB"/>
    <property type="match status" value="1"/>
</dbReference>